<keyword evidence="1" id="KW-0863">Zinc-finger</keyword>
<dbReference type="Gene3D" id="3.30.40.10">
    <property type="entry name" value="Zinc/RING finger domain, C3HC4 (zinc finger)"/>
    <property type="match status" value="2"/>
</dbReference>
<dbReference type="GO" id="GO:0008270">
    <property type="term" value="F:zinc ion binding"/>
    <property type="evidence" value="ECO:0007669"/>
    <property type="project" value="UniProtKB-KW"/>
</dbReference>
<dbReference type="STRING" id="1890364.A0A2P6NDJ5"/>
<dbReference type="SUPFAM" id="SSF57850">
    <property type="entry name" value="RING/U-box"/>
    <property type="match status" value="2"/>
</dbReference>
<dbReference type="InterPro" id="IPR001841">
    <property type="entry name" value="Znf_RING"/>
</dbReference>
<feature type="domain" description="RING-type" evidence="3">
    <location>
        <begin position="296"/>
        <end position="373"/>
    </location>
</feature>
<comment type="caution">
    <text evidence="4">The sequence shown here is derived from an EMBL/GenBank/DDBJ whole genome shotgun (WGS) entry which is preliminary data.</text>
</comment>
<dbReference type="PROSITE" id="PS50096">
    <property type="entry name" value="IQ"/>
    <property type="match status" value="1"/>
</dbReference>
<dbReference type="EMBL" id="MDYQ01000111">
    <property type="protein sequence ID" value="PRP82036.1"/>
    <property type="molecule type" value="Genomic_DNA"/>
</dbReference>
<dbReference type="OrthoDB" id="8062037at2759"/>
<protein>
    <submittedName>
        <fullName evidence="4">RING finger protein</fullName>
    </submittedName>
</protein>
<dbReference type="CDD" id="cd16677">
    <property type="entry name" value="RING-H2_RNF32_rpt1"/>
    <property type="match status" value="1"/>
</dbReference>
<dbReference type="Pfam" id="PF13639">
    <property type="entry name" value="zf-RING_2"/>
    <property type="match status" value="1"/>
</dbReference>
<dbReference type="PANTHER" id="PTHR14991">
    <property type="entry name" value="RING FINGER PROTEIN 32"/>
    <property type="match status" value="1"/>
</dbReference>
<dbReference type="InParanoid" id="A0A2P6NDJ5"/>
<evidence type="ECO:0000256" key="1">
    <source>
        <dbReference type="PROSITE-ProRule" id="PRU00175"/>
    </source>
</evidence>
<evidence type="ECO:0000256" key="2">
    <source>
        <dbReference type="SAM" id="MobiDB-lite"/>
    </source>
</evidence>
<keyword evidence="1" id="KW-0479">Metal-binding</keyword>
<dbReference type="InterPro" id="IPR000048">
    <property type="entry name" value="IQ_motif_EF-hand-BS"/>
</dbReference>
<dbReference type="InterPro" id="IPR013083">
    <property type="entry name" value="Znf_RING/FYVE/PHD"/>
</dbReference>
<keyword evidence="5" id="KW-1185">Reference proteome</keyword>
<sequence length="382" mass="44475">MQRPNTILTRRKSNNDFKLPSLTKPDSTKSTAMRIEDNKNLWTAVAFQQSIMQGLNISLHDDVEKKRKIRSKKPQKKSEIEFNKDGMQDRPILTLAQQVGLEERPPSPLSKEKWKAVEQASKERQSSEHPCPICRDDFGTKQQVLLDCTHSFHLVCLKNFEMFARVKSCPICRKEQYQKKLIQEGLRVHRERCAVRIQSLWKGWRTRRVYKKMILERVPQTEFAKRLFYAVKLESLTDKLIDNIEMERASMERELVSIHHSVQASRKYLSSIEVPKEKVDWPNVKRKAMARKETDCPICISELSLHMTSANSKRTLSTNSREKAIARIANDFVGKVKKVVLLSCTHLFHDRCLSGYEEYSAEEGQMPACPICRCSYQKYIIN</sequence>
<dbReference type="CDD" id="cd23767">
    <property type="entry name" value="IQCD"/>
    <property type="match status" value="1"/>
</dbReference>
<dbReference type="AlphaFoldDB" id="A0A2P6NDJ5"/>
<accession>A0A2P6NDJ5</accession>
<proteinExistence type="predicted"/>
<reference evidence="4 5" key="1">
    <citation type="journal article" date="2018" name="Genome Biol. Evol.">
        <title>Multiple Roots of Fruiting Body Formation in Amoebozoa.</title>
        <authorList>
            <person name="Hillmann F."/>
            <person name="Forbes G."/>
            <person name="Novohradska S."/>
            <person name="Ferling I."/>
            <person name="Riege K."/>
            <person name="Groth M."/>
            <person name="Westermann M."/>
            <person name="Marz M."/>
            <person name="Spaller T."/>
            <person name="Winckler T."/>
            <person name="Schaap P."/>
            <person name="Glockner G."/>
        </authorList>
    </citation>
    <scope>NUCLEOTIDE SEQUENCE [LARGE SCALE GENOMIC DNA]</scope>
    <source>
        <strain evidence="4 5">Jena</strain>
    </source>
</reference>
<feature type="domain" description="RING-type" evidence="3">
    <location>
        <begin position="131"/>
        <end position="173"/>
    </location>
</feature>
<name>A0A2P6NDJ5_9EUKA</name>
<dbReference type="SMART" id="SM00184">
    <property type="entry name" value="RING"/>
    <property type="match status" value="2"/>
</dbReference>
<feature type="region of interest" description="Disordered" evidence="2">
    <location>
        <begin position="1"/>
        <end position="28"/>
    </location>
</feature>
<evidence type="ECO:0000313" key="5">
    <source>
        <dbReference type="Proteomes" id="UP000241769"/>
    </source>
</evidence>
<evidence type="ECO:0000313" key="4">
    <source>
        <dbReference type="EMBL" id="PRP82036.1"/>
    </source>
</evidence>
<dbReference type="PROSITE" id="PS50089">
    <property type="entry name" value="ZF_RING_2"/>
    <property type="match status" value="2"/>
</dbReference>
<organism evidence="4 5">
    <name type="scientific">Planoprotostelium fungivorum</name>
    <dbReference type="NCBI Taxonomy" id="1890364"/>
    <lineage>
        <taxon>Eukaryota</taxon>
        <taxon>Amoebozoa</taxon>
        <taxon>Evosea</taxon>
        <taxon>Variosea</taxon>
        <taxon>Cavosteliida</taxon>
        <taxon>Cavosteliaceae</taxon>
        <taxon>Planoprotostelium</taxon>
    </lineage>
</organism>
<keyword evidence="1" id="KW-0862">Zinc</keyword>
<evidence type="ECO:0000259" key="3">
    <source>
        <dbReference type="PROSITE" id="PS50089"/>
    </source>
</evidence>
<gene>
    <name evidence="4" type="ORF">PROFUN_03726</name>
</gene>
<dbReference type="InterPro" id="IPR042862">
    <property type="entry name" value="RNF32"/>
</dbReference>
<dbReference type="PANTHER" id="PTHR14991:SF0">
    <property type="entry name" value="RING FINGER PROTEIN 32"/>
    <property type="match status" value="1"/>
</dbReference>
<dbReference type="Pfam" id="PF00612">
    <property type="entry name" value="IQ"/>
    <property type="match status" value="1"/>
</dbReference>
<dbReference type="Proteomes" id="UP000241769">
    <property type="component" value="Unassembled WGS sequence"/>
</dbReference>